<name>W4K7F0_HETIT</name>
<protein>
    <recommendedName>
        <fullName evidence="4">G-protein coupled receptors family 2 profile 2 domain-containing protein</fullName>
    </recommendedName>
</protein>
<organism evidence="2 3">
    <name type="scientific">Heterobasidion irregulare (strain TC 32-1)</name>
    <dbReference type="NCBI Taxonomy" id="747525"/>
    <lineage>
        <taxon>Eukaryota</taxon>
        <taxon>Fungi</taxon>
        <taxon>Dikarya</taxon>
        <taxon>Basidiomycota</taxon>
        <taxon>Agaricomycotina</taxon>
        <taxon>Agaricomycetes</taxon>
        <taxon>Russulales</taxon>
        <taxon>Bondarzewiaceae</taxon>
        <taxon>Heterobasidion</taxon>
        <taxon>Heterobasidion annosum species complex</taxon>
    </lineage>
</organism>
<evidence type="ECO:0000313" key="2">
    <source>
        <dbReference type="EMBL" id="ETW81723.1"/>
    </source>
</evidence>
<dbReference type="KEGG" id="hir:HETIRDRAFT_384120"/>
<sequence length="341" mass="37979">MDTGKGGPLPYIAEHDRGSFMSPETKLAIWFSFQVLGGQIMMPILVATFVFSKTAKRDPTLVNLCGTFILTGFCGCLLLYAGQAYGPEPSKGLCILQASLVTACPPTWSVAMLALVYQTWHSLDTKLKTRPISRRWKIFMVLAPYIAFLGWATITAILSGMHPAKVSRKRRLLYCSLDYEHYTNSVSIATTVACAVIIAFAVRLGVRLFRAWRFAHRAGQVPDVNFRLALRLVVFMLYIFGGTVFSVWSIFDRQMDTTGRDLFIATMGVAVFVVFGTQRDVVQAWFFWRHPRSTDSRLEDEKTLTAHDIDAKFGEHDLAVSRSSTPVMVIGNPGRGANEGV</sequence>
<keyword evidence="1" id="KW-0812">Transmembrane</keyword>
<dbReference type="EMBL" id="KI925458">
    <property type="protein sequence ID" value="ETW81723.1"/>
    <property type="molecule type" value="Genomic_DNA"/>
</dbReference>
<proteinExistence type="predicted"/>
<reference evidence="2 3" key="1">
    <citation type="journal article" date="2012" name="New Phytol.">
        <title>Insight into trade-off between wood decay and parasitism from the genome of a fungal forest pathogen.</title>
        <authorList>
            <person name="Olson A."/>
            <person name="Aerts A."/>
            <person name="Asiegbu F."/>
            <person name="Belbahri L."/>
            <person name="Bouzid O."/>
            <person name="Broberg A."/>
            <person name="Canback B."/>
            <person name="Coutinho P.M."/>
            <person name="Cullen D."/>
            <person name="Dalman K."/>
            <person name="Deflorio G."/>
            <person name="van Diepen L.T."/>
            <person name="Dunand C."/>
            <person name="Duplessis S."/>
            <person name="Durling M."/>
            <person name="Gonthier P."/>
            <person name="Grimwood J."/>
            <person name="Fossdal C.G."/>
            <person name="Hansson D."/>
            <person name="Henrissat B."/>
            <person name="Hietala A."/>
            <person name="Himmelstrand K."/>
            <person name="Hoffmeister D."/>
            <person name="Hogberg N."/>
            <person name="James T.Y."/>
            <person name="Karlsson M."/>
            <person name="Kohler A."/>
            <person name="Kues U."/>
            <person name="Lee Y.H."/>
            <person name="Lin Y.C."/>
            <person name="Lind M."/>
            <person name="Lindquist E."/>
            <person name="Lombard V."/>
            <person name="Lucas S."/>
            <person name="Lunden K."/>
            <person name="Morin E."/>
            <person name="Murat C."/>
            <person name="Park J."/>
            <person name="Raffaello T."/>
            <person name="Rouze P."/>
            <person name="Salamov A."/>
            <person name="Schmutz J."/>
            <person name="Solheim H."/>
            <person name="Stahlberg J."/>
            <person name="Velez H."/>
            <person name="de Vries R.P."/>
            <person name="Wiebenga A."/>
            <person name="Woodward S."/>
            <person name="Yakovlev I."/>
            <person name="Garbelotto M."/>
            <person name="Martin F."/>
            <person name="Grigoriev I.V."/>
            <person name="Stenlid J."/>
        </authorList>
    </citation>
    <scope>NUCLEOTIDE SEQUENCE [LARGE SCALE GENOMIC DNA]</scope>
    <source>
        <strain evidence="2 3">TC 32-1</strain>
    </source>
</reference>
<dbReference type="RefSeq" id="XP_009546337.1">
    <property type="nucleotide sequence ID" value="XM_009548042.1"/>
</dbReference>
<dbReference type="eggNOG" id="ENOG502SP8V">
    <property type="taxonomic scope" value="Eukaryota"/>
</dbReference>
<feature type="transmembrane region" description="Helical" evidence="1">
    <location>
        <begin position="61"/>
        <end position="83"/>
    </location>
</feature>
<dbReference type="GeneID" id="20672186"/>
<feature type="transmembrane region" description="Helical" evidence="1">
    <location>
        <begin position="229"/>
        <end position="251"/>
    </location>
</feature>
<gene>
    <name evidence="2" type="ORF">HETIRDRAFT_384120</name>
</gene>
<feature type="transmembrane region" description="Helical" evidence="1">
    <location>
        <begin position="95"/>
        <end position="117"/>
    </location>
</feature>
<feature type="transmembrane region" description="Helical" evidence="1">
    <location>
        <begin position="182"/>
        <end position="209"/>
    </location>
</feature>
<keyword evidence="1" id="KW-1133">Transmembrane helix</keyword>
<evidence type="ECO:0000256" key="1">
    <source>
        <dbReference type="SAM" id="Phobius"/>
    </source>
</evidence>
<feature type="transmembrane region" description="Helical" evidence="1">
    <location>
        <begin position="263"/>
        <end position="288"/>
    </location>
</feature>
<dbReference type="AlphaFoldDB" id="W4K7F0"/>
<feature type="transmembrane region" description="Helical" evidence="1">
    <location>
        <begin position="138"/>
        <end position="162"/>
    </location>
</feature>
<dbReference type="OrthoDB" id="3232296at2759"/>
<dbReference type="Proteomes" id="UP000030671">
    <property type="component" value="Unassembled WGS sequence"/>
</dbReference>
<keyword evidence="3" id="KW-1185">Reference proteome</keyword>
<accession>W4K7F0</accession>
<evidence type="ECO:0000313" key="3">
    <source>
        <dbReference type="Proteomes" id="UP000030671"/>
    </source>
</evidence>
<evidence type="ECO:0008006" key="4">
    <source>
        <dbReference type="Google" id="ProtNLM"/>
    </source>
</evidence>
<feature type="transmembrane region" description="Helical" evidence="1">
    <location>
        <begin position="27"/>
        <end position="49"/>
    </location>
</feature>
<dbReference type="HOGENOM" id="CLU_065186_1_0_1"/>
<dbReference type="STRING" id="747525.W4K7F0"/>
<keyword evidence="1" id="KW-0472">Membrane</keyword>
<dbReference type="InParanoid" id="W4K7F0"/>